<feature type="domain" description="Beta-lactamase-related" evidence="1">
    <location>
        <begin position="18"/>
        <end position="323"/>
    </location>
</feature>
<comment type="caution">
    <text evidence="2">The sequence shown here is derived from an EMBL/GenBank/DDBJ whole genome shotgun (WGS) entry which is preliminary data.</text>
</comment>
<keyword evidence="3" id="KW-1185">Reference proteome</keyword>
<dbReference type="STRING" id="1048205.AB852_24970"/>
<protein>
    <submittedName>
        <fullName evidence="2">Beta-lactamase</fullName>
    </submittedName>
</protein>
<reference evidence="2 3" key="1">
    <citation type="submission" date="2015-06" db="EMBL/GenBank/DDBJ databases">
        <title>Cloning and characterization of the uncialamcin biosynthetic gene cluster.</title>
        <authorList>
            <person name="Yan X."/>
            <person name="Huang T."/>
            <person name="Ge H."/>
            <person name="Shen B."/>
        </authorList>
    </citation>
    <scope>NUCLEOTIDE SEQUENCE [LARGE SCALE GENOMIC DNA]</scope>
    <source>
        <strain evidence="2 3">DCA2648</strain>
    </source>
</reference>
<dbReference type="InterPro" id="IPR012338">
    <property type="entry name" value="Beta-lactam/transpept-like"/>
</dbReference>
<dbReference type="EMBL" id="LFBV01000007">
    <property type="protein sequence ID" value="OKH92196.1"/>
    <property type="molecule type" value="Genomic_DNA"/>
</dbReference>
<evidence type="ECO:0000259" key="1">
    <source>
        <dbReference type="Pfam" id="PF00144"/>
    </source>
</evidence>
<dbReference type="Gene3D" id="3.40.710.10">
    <property type="entry name" value="DD-peptidase/beta-lactamase superfamily"/>
    <property type="match status" value="1"/>
</dbReference>
<dbReference type="AlphaFoldDB" id="A0A1Q4V2Z8"/>
<name>A0A1Q4V2Z8_9ACTN</name>
<dbReference type="InterPro" id="IPR050491">
    <property type="entry name" value="AmpC-like"/>
</dbReference>
<dbReference type="InterPro" id="IPR001466">
    <property type="entry name" value="Beta-lactam-related"/>
</dbReference>
<sequence length="442" mass="47391">MTAAVDPARWTDLLSTAAVRHGVPGAALAFHHDCRMHEFATGVLNRDTGHPVRTDSLFQIGSITKVWTATQIMQFVEQGTFSLDTPVIDVWPEFEVGDEHQTKSVTIRQLLSHTSGIDGDFFHDTGRGDDCLDKYADACRQLPAVHPIGATQSYCNSGFSLLGRLVERITGRTWDAALREQIIEPLGLTHTCTLPEEVLRHSGAVGHRKDGSVSKVWGLMRSAGPAGLICARAADVVRFGRGHLSGALLKRPEAMWEAQVTIPGPMPFASEWGLGWMLDTLSGRRILSHGGTTIGQSSMLWVEPESGFTAALVLNGGNSVAFEHELGTALFGELLGIEVPPPPGPPATPVDTDAARFAGVYESVGVKITITARDGDGPRLVMERKGDLAETAPGTSMDLVAVSGNSFVGHVEGMGWLPVVFYELADGSPYLHFGVRAVPKAD</sequence>
<dbReference type="Proteomes" id="UP000186455">
    <property type="component" value="Unassembled WGS sequence"/>
</dbReference>
<evidence type="ECO:0000313" key="2">
    <source>
        <dbReference type="EMBL" id="OKH92196.1"/>
    </source>
</evidence>
<evidence type="ECO:0000313" key="3">
    <source>
        <dbReference type="Proteomes" id="UP000186455"/>
    </source>
</evidence>
<dbReference type="PANTHER" id="PTHR46825">
    <property type="entry name" value="D-ALANYL-D-ALANINE-CARBOXYPEPTIDASE/ENDOPEPTIDASE AMPH"/>
    <property type="match status" value="1"/>
</dbReference>
<organism evidence="2 3">
    <name type="scientific">Streptomyces uncialis</name>
    <dbReference type="NCBI Taxonomy" id="1048205"/>
    <lineage>
        <taxon>Bacteria</taxon>
        <taxon>Bacillati</taxon>
        <taxon>Actinomycetota</taxon>
        <taxon>Actinomycetes</taxon>
        <taxon>Kitasatosporales</taxon>
        <taxon>Streptomycetaceae</taxon>
        <taxon>Streptomyces</taxon>
    </lineage>
</organism>
<dbReference type="SUPFAM" id="SSF56601">
    <property type="entry name" value="beta-lactamase/transpeptidase-like"/>
    <property type="match status" value="1"/>
</dbReference>
<gene>
    <name evidence="2" type="ORF">AB852_24970</name>
</gene>
<dbReference type="PANTHER" id="PTHR46825:SF9">
    <property type="entry name" value="BETA-LACTAMASE-RELATED DOMAIN-CONTAINING PROTEIN"/>
    <property type="match status" value="1"/>
</dbReference>
<accession>A0A1Q4V2Z8</accession>
<dbReference type="Pfam" id="PF00144">
    <property type="entry name" value="Beta-lactamase"/>
    <property type="match status" value="1"/>
</dbReference>
<dbReference type="RefSeq" id="WP_073792518.1">
    <property type="nucleotide sequence ID" value="NZ_LFBV01000007.1"/>
</dbReference>
<proteinExistence type="predicted"/>